<evidence type="ECO:0000313" key="1">
    <source>
        <dbReference type="EMBL" id="EMC91258.1"/>
    </source>
</evidence>
<gene>
    <name evidence="1" type="ORF">BAUCODRAFT_39419</name>
</gene>
<accession>M2MJ07</accession>
<dbReference type="GeneID" id="19113787"/>
<dbReference type="Proteomes" id="UP000011761">
    <property type="component" value="Unassembled WGS sequence"/>
</dbReference>
<organism evidence="1 2">
    <name type="scientific">Baudoinia panamericana (strain UAMH 10762)</name>
    <name type="common">Angels' share fungus</name>
    <name type="synonym">Baudoinia compniacensis (strain UAMH 10762)</name>
    <dbReference type="NCBI Taxonomy" id="717646"/>
    <lineage>
        <taxon>Eukaryota</taxon>
        <taxon>Fungi</taxon>
        <taxon>Dikarya</taxon>
        <taxon>Ascomycota</taxon>
        <taxon>Pezizomycotina</taxon>
        <taxon>Dothideomycetes</taxon>
        <taxon>Dothideomycetidae</taxon>
        <taxon>Mycosphaerellales</taxon>
        <taxon>Teratosphaeriaceae</taxon>
        <taxon>Baudoinia</taxon>
    </lineage>
</organism>
<dbReference type="AlphaFoldDB" id="M2MJ07"/>
<name>M2MJ07_BAUPA</name>
<dbReference type="HOGENOM" id="CLU_1651830_0_0_1"/>
<dbReference type="KEGG" id="bcom:BAUCODRAFT_39419"/>
<evidence type="ECO:0000313" key="2">
    <source>
        <dbReference type="Proteomes" id="UP000011761"/>
    </source>
</evidence>
<dbReference type="RefSeq" id="XP_007681391.1">
    <property type="nucleotide sequence ID" value="XM_007683201.1"/>
</dbReference>
<proteinExistence type="predicted"/>
<sequence length="160" mass="17871">MIVTADKYGVGPNATVVKKLFAGWYRYSVTTPSVNTQGENGSCSFECKDYAALLFPTYKFEDSSGSAGATKYVVHRATGRVAEIKPDSVPHQLHLSDNVIRKHKSGFFVRKDKLVVVTDLKQTTRWRQSPAAINTASRHQPTHLRLPDARQLPLRSLRTL</sequence>
<protein>
    <submittedName>
        <fullName evidence="1">Uncharacterized protein</fullName>
    </submittedName>
</protein>
<dbReference type="EMBL" id="KB445564">
    <property type="protein sequence ID" value="EMC91258.1"/>
    <property type="molecule type" value="Genomic_DNA"/>
</dbReference>
<keyword evidence="2" id="KW-1185">Reference proteome</keyword>
<reference evidence="1 2" key="1">
    <citation type="journal article" date="2012" name="PLoS Pathog.">
        <title>Diverse lifestyles and strategies of plant pathogenesis encoded in the genomes of eighteen Dothideomycetes fungi.</title>
        <authorList>
            <person name="Ohm R.A."/>
            <person name="Feau N."/>
            <person name="Henrissat B."/>
            <person name="Schoch C.L."/>
            <person name="Horwitz B.A."/>
            <person name="Barry K.W."/>
            <person name="Condon B.J."/>
            <person name="Copeland A.C."/>
            <person name="Dhillon B."/>
            <person name="Glaser F."/>
            <person name="Hesse C.N."/>
            <person name="Kosti I."/>
            <person name="LaButti K."/>
            <person name="Lindquist E.A."/>
            <person name="Lucas S."/>
            <person name="Salamov A.A."/>
            <person name="Bradshaw R.E."/>
            <person name="Ciuffetti L."/>
            <person name="Hamelin R.C."/>
            <person name="Kema G.H.J."/>
            <person name="Lawrence C."/>
            <person name="Scott J.A."/>
            <person name="Spatafora J.W."/>
            <person name="Turgeon B.G."/>
            <person name="de Wit P.J.G.M."/>
            <person name="Zhong S."/>
            <person name="Goodwin S.B."/>
            <person name="Grigoriev I.V."/>
        </authorList>
    </citation>
    <scope>NUCLEOTIDE SEQUENCE [LARGE SCALE GENOMIC DNA]</scope>
    <source>
        <strain evidence="1 2">UAMH 10762</strain>
    </source>
</reference>